<dbReference type="GO" id="GO:0005634">
    <property type="term" value="C:nucleus"/>
    <property type="evidence" value="ECO:0007669"/>
    <property type="project" value="UniProtKB-SubCell"/>
</dbReference>
<dbReference type="AlphaFoldDB" id="A0AAR2KFP1"/>
<evidence type="ECO:0000256" key="6">
    <source>
        <dbReference type="ARBA" id="ARBA00023242"/>
    </source>
</evidence>
<evidence type="ECO:0000256" key="3">
    <source>
        <dbReference type="ARBA" id="ARBA00022737"/>
    </source>
</evidence>
<dbReference type="Proteomes" id="UP001501920">
    <property type="component" value="Chromosome 26"/>
</dbReference>
<keyword evidence="9" id="KW-1185">Reference proteome</keyword>
<feature type="domain" description="C2H2-type" evidence="7">
    <location>
        <begin position="126"/>
        <end position="148"/>
    </location>
</feature>
<dbReference type="Pfam" id="PF12874">
    <property type="entry name" value="zf-met"/>
    <property type="match status" value="2"/>
</dbReference>
<feature type="domain" description="C2H2-type" evidence="7">
    <location>
        <begin position="68"/>
        <end position="90"/>
    </location>
</feature>
<reference evidence="8 9" key="1">
    <citation type="submission" date="2020-10" db="EMBL/GenBank/DDBJ databases">
        <title>Pygocentrus nattereri (red-bellied piranha) genome, fPygNat1, primary haplotype.</title>
        <authorList>
            <person name="Myers G."/>
            <person name="Meyer A."/>
            <person name="Karagic N."/>
            <person name="Pippel M."/>
            <person name="Winkler S."/>
            <person name="Tracey A."/>
            <person name="Wood J."/>
            <person name="Formenti G."/>
            <person name="Howe K."/>
            <person name="Fedrigo O."/>
            <person name="Jarvis E.D."/>
        </authorList>
    </citation>
    <scope>NUCLEOTIDE SEQUENCE [LARGE SCALE GENOMIC DNA]</scope>
</reference>
<dbReference type="Ensembl" id="ENSPNAT00000060162.1">
    <property type="protein sequence ID" value="ENSPNAP00000063133.1"/>
    <property type="gene ID" value="ENSPNAG00000013499.2"/>
</dbReference>
<dbReference type="SMART" id="SM00451">
    <property type="entry name" value="ZnF_U1"/>
    <property type="match status" value="2"/>
</dbReference>
<evidence type="ECO:0000256" key="5">
    <source>
        <dbReference type="ARBA" id="ARBA00022833"/>
    </source>
</evidence>
<keyword evidence="6" id="KW-0539">Nucleus</keyword>
<reference evidence="8" key="3">
    <citation type="submission" date="2025-09" db="UniProtKB">
        <authorList>
            <consortium name="Ensembl"/>
        </authorList>
    </citation>
    <scope>IDENTIFICATION</scope>
</reference>
<evidence type="ECO:0000313" key="8">
    <source>
        <dbReference type="Ensembl" id="ENSPNAP00000063133.1"/>
    </source>
</evidence>
<keyword evidence="3" id="KW-0677">Repeat</keyword>
<organism evidence="8 9">
    <name type="scientific">Pygocentrus nattereri</name>
    <name type="common">Red-bellied piranha</name>
    <dbReference type="NCBI Taxonomy" id="42514"/>
    <lineage>
        <taxon>Eukaryota</taxon>
        <taxon>Metazoa</taxon>
        <taxon>Chordata</taxon>
        <taxon>Craniata</taxon>
        <taxon>Vertebrata</taxon>
        <taxon>Euteleostomi</taxon>
        <taxon>Actinopterygii</taxon>
        <taxon>Neopterygii</taxon>
        <taxon>Teleostei</taxon>
        <taxon>Ostariophysi</taxon>
        <taxon>Characiformes</taxon>
        <taxon>Characoidei</taxon>
        <taxon>Pygocentrus</taxon>
    </lineage>
</organism>
<dbReference type="InterPro" id="IPR036236">
    <property type="entry name" value="Znf_C2H2_sf"/>
</dbReference>
<dbReference type="Gene3D" id="3.30.160.60">
    <property type="entry name" value="Classic Zinc Finger"/>
    <property type="match status" value="2"/>
</dbReference>
<dbReference type="InterPro" id="IPR051845">
    <property type="entry name" value="Znf385"/>
</dbReference>
<dbReference type="GeneTree" id="ENSGT00940000160876"/>
<dbReference type="PANTHER" id="PTHR23067:SF13">
    <property type="entry name" value="ZINC FINGER PROTEIN 385A"/>
    <property type="match status" value="1"/>
</dbReference>
<name>A0AAR2KFP1_PYGNA</name>
<dbReference type="SMART" id="SM00355">
    <property type="entry name" value="ZnF_C2H2"/>
    <property type="match status" value="2"/>
</dbReference>
<dbReference type="InterPro" id="IPR003604">
    <property type="entry name" value="Matrin/U1-like-C_Znf_C2H2"/>
</dbReference>
<accession>A0AAR2KFP1</accession>
<dbReference type="PROSITE" id="PS00028">
    <property type="entry name" value="ZINC_FINGER_C2H2_1"/>
    <property type="match status" value="2"/>
</dbReference>
<dbReference type="FunFam" id="3.30.160.60:FF:000293">
    <property type="entry name" value="zinc finger protein 385B isoform X3"/>
    <property type="match status" value="1"/>
</dbReference>
<sequence length="251" mass="27481">KEFKDFKDCSTPLHVKALSTMGTPTSMVHGSHSSASGQVECGVEKPCASPALSTDRSEEGKVNTRLFCYLCKIAVNSPSQLQEHNRGTKHKTILEARSGLGPIKAYPRLYFSSNPGHSAQERTFHCEICNVRVNSEPQLKQHISSRRHRDAVAGKSNPLVGHHKSLGSAELMYTLLFHKDLSKSFNYGLLPNTMAVAAAATSSNQLALCTAGPSPHLYLPIIHTTQLNPTLLRPALRSIHSSHKPVFFSPY</sequence>
<keyword evidence="2" id="KW-0479">Metal-binding</keyword>
<protein>
    <recommendedName>
        <fullName evidence="7">C2H2-type domain-containing protein</fullName>
    </recommendedName>
</protein>
<proteinExistence type="predicted"/>
<evidence type="ECO:0000313" key="9">
    <source>
        <dbReference type="Proteomes" id="UP001501920"/>
    </source>
</evidence>
<dbReference type="PANTHER" id="PTHR23067">
    <property type="entry name" value="DOUBLE-STRANDED RNA-BINDING ZINC FINGER PROTEIN"/>
    <property type="match status" value="1"/>
</dbReference>
<dbReference type="SUPFAM" id="SSF57667">
    <property type="entry name" value="beta-beta-alpha zinc fingers"/>
    <property type="match status" value="2"/>
</dbReference>
<dbReference type="InterPro" id="IPR013087">
    <property type="entry name" value="Znf_C2H2_type"/>
</dbReference>
<comment type="subcellular location">
    <subcellularLocation>
        <location evidence="1">Nucleus</location>
    </subcellularLocation>
</comment>
<keyword evidence="5" id="KW-0862">Zinc</keyword>
<evidence type="ECO:0000259" key="7">
    <source>
        <dbReference type="PROSITE" id="PS00028"/>
    </source>
</evidence>
<evidence type="ECO:0000256" key="2">
    <source>
        <dbReference type="ARBA" id="ARBA00022723"/>
    </source>
</evidence>
<evidence type="ECO:0000256" key="1">
    <source>
        <dbReference type="ARBA" id="ARBA00004123"/>
    </source>
</evidence>
<evidence type="ECO:0000256" key="4">
    <source>
        <dbReference type="ARBA" id="ARBA00022771"/>
    </source>
</evidence>
<reference evidence="8" key="2">
    <citation type="submission" date="2025-08" db="UniProtKB">
        <authorList>
            <consortium name="Ensembl"/>
        </authorList>
    </citation>
    <scope>IDENTIFICATION</scope>
</reference>
<dbReference type="GO" id="GO:0003676">
    <property type="term" value="F:nucleic acid binding"/>
    <property type="evidence" value="ECO:0007669"/>
    <property type="project" value="InterPro"/>
</dbReference>
<keyword evidence="4" id="KW-0863">Zinc-finger</keyword>
<dbReference type="GO" id="GO:0008270">
    <property type="term" value="F:zinc ion binding"/>
    <property type="evidence" value="ECO:0007669"/>
    <property type="project" value="UniProtKB-KW"/>
</dbReference>